<dbReference type="PANTHER" id="PTHR46516:SF1">
    <property type="entry name" value="TRNA-SPECIFIC ADENOSINE DEAMINASE 1"/>
    <property type="match status" value="1"/>
</dbReference>
<protein>
    <recommendedName>
        <fullName evidence="9">tRNA-specific adenosine deaminase 1</fullName>
        <ecNumber evidence="8">3.5.4.34</ecNumber>
    </recommendedName>
    <alternativeName>
        <fullName evidence="10">tRNA-specific adenosine-37 deaminase</fullName>
    </alternativeName>
</protein>
<dbReference type="PANTHER" id="PTHR46516">
    <property type="entry name" value="TRNA-SPECIFIC ADENOSINE DEAMINASE 1"/>
    <property type="match status" value="1"/>
</dbReference>
<evidence type="ECO:0000256" key="4">
    <source>
        <dbReference type="ARBA" id="ARBA00022833"/>
    </source>
</evidence>
<evidence type="ECO:0000256" key="1">
    <source>
        <dbReference type="ARBA" id="ARBA00022694"/>
    </source>
</evidence>
<feature type="domain" description="A to I editase" evidence="13">
    <location>
        <begin position="17"/>
        <end position="162"/>
    </location>
</feature>
<sequence>MAALKNSTKFPDLPPSTPARGRDNYMLFGVLRTKPGRADSPPTTSMSCSDKIARWNVLGIQGALIANILRPVYISSILIADIDPELRPMVRDDCQRAFSGRLNSLSGVSLNRHLSLEIPQLLSTRWVTKSLSIACASTLLCGTKISTFTSLACGTGPNWILQ</sequence>
<evidence type="ECO:0000256" key="6">
    <source>
        <dbReference type="ARBA" id="ARBA00037784"/>
    </source>
</evidence>
<proteinExistence type="inferred from homology"/>
<evidence type="ECO:0000259" key="13">
    <source>
        <dbReference type="PROSITE" id="PS50141"/>
    </source>
</evidence>
<name>A0AAD5UW04_9APHY</name>
<keyword evidence="15" id="KW-1185">Reference proteome</keyword>
<keyword evidence="4" id="KW-0862">Zinc</keyword>
<keyword evidence="2" id="KW-0479">Metal-binding</keyword>
<dbReference type="AlphaFoldDB" id="A0AAD5UW04"/>
<comment type="caution">
    <text evidence="14">The sequence shown here is derived from an EMBL/GenBank/DDBJ whole genome shotgun (WGS) entry which is preliminary data.</text>
</comment>
<dbReference type="GO" id="GO:0043829">
    <property type="term" value="F:tRNA-specific adenosine-37 deaminase activity"/>
    <property type="evidence" value="ECO:0007669"/>
    <property type="project" value="UniProtKB-EC"/>
</dbReference>
<dbReference type="EC" id="3.5.4.34" evidence="8"/>
<comment type="function">
    <text evidence="6">Specifically deaminates adenosine-37 to inosine in tRNA-Ala.</text>
</comment>
<keyword evidence="1" id="KW-0819">tRNA processing</keyword>
<evidence type="ECO:0000256" key="2">
    <source>
        <dbReference type="ARBA" id="ARBA00022723"/>
    </source>
</evidence>
<gene>
    <name evidence="14" type="ORF">NLI96_g9120</name>
</gene>
<comment type="similarity">
    <text evidence="7">Belongs to the ADAT1 family.</text>
</comment>
<keyword evidence="3" id="KW-0378">Hydrolase</keyword>
<evidence type="ECO:0000256" key="10">
    <source>
        <dbReference type="ARBA" id="ARBA00041760"/>
    </source>
</evidence>
<dbReference type="PROSITE" id="PS50141">
    <property type="entry name" value="A_DEAMIN_EDITASE"/>
    <property type="match status" value="1"/>
</dbReference>
<evidence type="ECO:0000256" key="3">
    <source>
        <dbReference type="ARBA" id="ARBA00022801"/>
    </source>
</evidence>
<comment type="cofactor">
    <cofactor evidence="5">
        <name>1D-myo-inositol hexakisphosphate</name>
        <dbReference type="ChEBI" id="CHEBI:58130"/>
    </cofactor>
</comment>
<dbReference type="GO" id="GO:0046872">
    <property type="term" value="F:metal ion binding"/>
    <property type="evidence" value="ECO:0007669"/>
    <property type="project" value="UniProtKB-KW"/>
</dbReference>
<dbReference type="Pfam" id="PF02137">
    <property type="entry name" value="A_deamin"/>
    <property type="match status" value="1"/>
</dbReference>
<dbReference type="GO" id="GO:0008033">
    <property type="term" value="P:tRNA processing"/>
    <property type="evidence" value="ECO:0007669"/>
    <property type="project" value="UniProtKB-KW"/>
</dbReference>
<reference evidence="14" key="1">
    <citation type="submission" date="2022-07" db="EMBL/GenBank/DDBJ databases">
        <title>Genome Sequence of Physisporinus lineatus.</title>
        <authorList>
            <person name="Buettner E."/>
        </authorList>
    </citation>
    <scope>NUCLEOTIDE SEQUENCE</scope>
    <source>
        <strain evidence="14">VT162</strain>
    </source>
</reference>
<evidence type="ECO:0000256" key="12">
    <source>
        <dbReference type="SAM" id="MobiDB-lite"/>
    </source>
</evidence>
<feature type="region of interest" description="Disordered" evidence="12">
    <location>
        <begin position="1"/>
        <end position="23"/>
    </location>
</feature>
<evidence type="ECO:0000313" key="14">
    <source>
        <dbReference type="EMBL" id="KAJ3479337.1"/>
    </source>
</evidence>
<dbReference type="EMBL" id="JANAWD010000445">
    <property type="protein sequence ID" value="KAJ3479337.1"/>
    <property type="molecule type" value="Genomic_DNA"/>
</dbReference>
<evidence type="ECO:0000256" key="5">
    <source>
        <dbReference type="ARBA" id="ARBA00037026"/>
    </source>
</evidence>
<evidence type="ECO:0000313" key="15">
    <source>
        <dbReference type="Proteomes" id="UP001212997"/>
    </source>
</evidence>
<organism evidence="14 15">
    <name type="scientific">Meripilus lineatus</name>
    <dbReference type="NCBI Taxonomy" id="2056292"/>
    <lineage>
        <taxon>Eukaryota</taxon>
        <taxon>Fungi</taxon>
        <taxon>Dikarya</taxon>
        <taxon>Basidiomycota</taxon>
        <taxon>Agaricomycotina</taxon>
        <taxon>Agaricomycetes</taxon>
        <taxon>Polyporales</taxon>
        <taxon>Meripilaceae</taxon>
        <taxon>Meripilus</taxon>
    </lineage>
</organism>
<dbReference type="InterPro" id="IPR002466">
    <property type="entry name" value="A_deamin"/>
</dbReference>
<accession>A0AAD5UW04</accession>
<dbReference type="Proteomes" id="UP001212997">
    <property type="component" value="Unassembled WGS sequence"/>
</dbReference>
<evidence type="ECO:0000256" key="11">
    <source>
        <dbReference type="ARBA" id="ARBA00047635"/>
    </source>
</evidence>
<dbReference type="GO" id="GO:0003723">
    <property type="term" value="F:RNA binding"/>
    <property type="evidence" value="ECO:0007669"/>
    <property type="project" value="InterPro"/>
</dbReference>
<comment type="catalytic activity">
    <reaction evidence="11">
        <text>adenosine(37) in tRNA(Ala) + H2O + H(+) = inosine(37) in tRNA(Ala) + NH4(+)</text>
        <dbReference type="Rhea" id="RHEA:50968"/>
        <dbReference type="Rhea" id="RHEA-COMP:12855"/>
        <dbReference type="Rhea" id="RHEA-COMP:12856"/>
        <dbReference type="ChEBI" id="CHEBI:15377"/>
        <dbReference type="ChEBI" id="CHEBI:15378"/>
        <dbReference type="ChEBI" id="CHEBI:28938"/>
        <dbReference type="ChEBI" id="CHEBI:74411"/>
        <dbReference type="ChEBI" id="CHEBI:82852"/>
        <dbReference type="EC" id="3.5.4.34"/>
    </reaction>
</comment>
<evidence type="ECO:0000256" key="7">
    <source>
        <dbReference type="ARBA" id="ARBA00038326"/>
    </source>
</evidence>
<evidence type="ECO:0000256" key="8">
    <source>
        <dbReference type="ARBA" id="ARBA00038940"/>
    </source>
</evidence>
<evidence type="ECO:0000256" key="9">
    <source>
        <dbReference type="ARBA" id="ARBA00040502"/>
    </source>
</evidence>